<feature type="region of interest" description="Disordered" evidence="1">
    <location>
        <begin position="95"/>
        <end position="136"/>
    </location>
</feature>
<proteinExistence type="predicted"/>
<gene>
    <name evidence="2" type="ORF">PAC_07734</name>
</gene>
<protein>
    <submittedName>
        <fullName evidence="2">Uncharacterized protein</fullName>
    </submittedName>
</protein>
<dbReference type="OrthoDB" id="5227693at2759"/>
<accession>A0A1L7WYJ1</accession>
<evidence type="ECO:0000313" key="3">
    <source>
        <dbReference type="Proteomes" id="UP000184330"/>
    </source>
</evidence>
<evidence type="ECO:0000256" key="1">
    <source>
        <dbReference type="SAM" id="MobiDB-lite"/>
    </source>
</evidence>
<feature type="compositionally biased region" description="Low complexity" evidence="1">
    <location>
        <begin position="119"/>
        <end position="129"/>
    </location>
</feature>
<name>A0A1L7WYJ1_9HELO</name>
<dbReference type="EMBL" id="FJOG01000010">
    <property type="protein sequence ID" value="CZR57845.1"/>
    <property type="molecule type" value="Genomic_DNA"/>
</dbReference>
<dbReference type="AlphaFoldDB" id="A0A1L7WYJ1"/>
<sequence>MASYHRVLKVFGRSIQDKTLQCDCDIHPWEILVNDARWSGRIRLIGFVDVFFLISYSGNSRFHDGIVIYKDDAHIDEILKGEAFEDSKSSKLLLKSKSTQPTTTPATNTPVTDISESNTPATTSTTHTPAPKPEQNSKYTAFSRDTFNYIVSSIGHPIGLQTRYQVSSLQRYTISLRKHQDPLLKRKYKNALRQHDTLDMIQDAMKLGLVSYAEVLGHGLSHIYRGGSTLDVGKGFVGGLSASKERRWAGLSGDKS</sequence>
<feature type="compositionally biased region" description="Low complexity" evidence="1">
    <location>
        <begin position="95"/>
        <end position="112"/>
    </location>
</feature>
<keyword evidence="3" id="KW-1185">Reference proteome</keyword>
<organism evidence="2 3">
    <name type="scientific">Phialocephala subalpina</name>
    <dbReference type="NCBI Taxonomy" id="576137"/>
    <lineage>
        <taxon>Eukaryota</taxon>
        <taxon>Fungi</taxon>
        <taxon>Dikarya</taxon>
        <taxon>Ascomycota</taxon>
        <taxon>Pezizomycotina</taxon>
        <taxon>Leotiomycetes</taxon>
        <taxon>Helotiales</taxon>
        <taxon>Mollisiaceae</taxon>
        <taxon>Phialocephala</taxon>
        <taxon>Phialocephala fortinii species complex</taxon>
    </lineage>
</organism>
<reference evidence="2 3" key="1">
    <citation type="submission" date="2016-03" db="EMBL/GenBank/DDBJ databases">
        <authorList>
            <person name="Ploux O."/>
        </authorList>
    </citation>
    <scope>NUCLEOTIDE SEQUENCE [LARGE SCALE GENOMIC DNA]</scope>
    <source>
        <strain evidence="2 3">UAMH 11012</strain>
    </source>
</reference>
<evidence type="ECO:0000313" key="2">
    <source>
        <dbReference type="EMBL" id="CZR57845.1"/>
    </source>
</evidence>
<dbReference type="Proteomes" id="UP000184330">
    <property type="component" value="Unassembled WGS sequence"/>
</dbReference>